<evidence type="ECO:0000313" key="1">
    <source>
        <dbReference type="EMBL" id="CAF0817366.1"/>
    </source>
</evidence>
<keyword evidence="2" id="KW-1185">Reference proteome</keyword>
<evidence type="ECO:0000313" key="2">
    <source>
        <dbReference type="Proteomes" id="UP000663879"/>
    </source>
</evidence>
<name>A0A813U291_9BILA</name>
<comment type="caution">
    <text evidence="1">The sequence shown here is derived from an EMBL/GenBank/DDBJ whole genome shotgun (WGS) entry which is preliminary data.</text>
</comment>
<reference evidence="1" key="1">
    <citation type="submission" date="2021-02" db="EMBL/GenBank/DDBJ databases">
        <authorList>
            <person name="Nowell W R."/>
        </authorList>
    </citation>
    <scope>NUCLEOTIDE SEQUENCE</scope>
    <source>
        <strain evidence="1">Ploen Becks lab</strain>
    </source>
</reference>
<dbReference type="Proteomes" id="UP000663879">
    <property type="component" value="Unassembled WGS sequence"/>
</dbReference>
<sequence>MSLSMDNCPRMIQDPANLTSTSCLNQILCPKGGFGVGGCYLKSSQACDNGRICSGSPDMKYCSSGRFGHPGGCYFTKSEKCFNGIICKLYEEICDATLLGGRGKYLKSNSYCSNGYIYKR</sequence>
<gene>
    <name evidence="1" type="ORF">OXX778_LOCUS7280</name>
</gene>
<organism evidence="1 2">
    <name type="scientific">Brachionus calyciflorus</name>
    <dbReference type="NCBI Taxonomy" id="104777"/>
    <lineage>
        <taxon>Eukaryota</taxon>
        <taxon>Metazoa</taxon>
        <taxon>Spiralia</taxon>
        <taxon>Gnathifera</taxon>
        <taxon>Rotifera</taxon>
        <taxon>Eurotatoria</taxon>
        <taxon>Monogononta</taxon>
        <taxon>Pseudotrocha</taxon>
        <taxon>Ploima</taxon>
        <taxon>Brachionidae</taxon>
        <taxon>Brachionus</taxon>
    </lineage>
</organism>
<dbReference type="EMBL" id="CAJNOC010000921">
    <property type="protein sequence ID" value="CAF0817366.1"/>
    <property type="molecule type" value="Genomic_DNA"/>
</dbReference>
<proteinExistence type="predicted"/>
<protein>
    <submittedName>
        <fullName evidence="1">Uncharacterized protein</fullName>
    </submittedName>
</protein>
<accession>A0A813U291</accession>
<dbReference type="OrthoDB" id="4781at2759"/>
<dbReference type="AlphaFoldDB" id="A0A813U291"/>